<protein>
    <submittedName>
        <fullName evidence="1">Uncharacterized protein</fullName>
    </submittedName>
</protein>
<name>A0AAV2KPS1_KNICA</name>
<accession>A0AAV2KPS1</accession>
<dbReference type="AlphaFoldDB" id="A0AAV2KPS1"/>
<organism evidence="1 2">
    <name type="scientific">Knipowitschia caucasica</name>
    <name type="common">Caucasian dwarf goby</name>
    <name type="synonym">Pomatoschistus caucasicus</name>
    <dbReference type="NCBI Taxonomy" id="637954"/>
    <lineage>
        <taxon>Eukaryota</taxon>
        <taxon>Metazoa</taxon>
        <taxon>Chordata</taxon>
        <taxon>Craniata</taxon>
        <taxon>Vertebrata</taxon>
        <taxon>Euteleostomi</taxon>
        <taxon>Actinopterygii</taxon>
        <taxon>Neopterygii</taxon>
        <taxon>Teleostei</taxon>
        <taxon>Neoteleostei</taxon>
        <taxon>Acanthomorphata</taxon>
        <taxon>Gobiaria</taxon>
        <taxon>Gobiiformes</taxon>
        <taxon>Gobioidei</taxon>
        <taxon>Gobiidae</taxon>
        <taxon>Gobiinae</taxon>
        <taxon>Knipowitschia</taxon>
    </lineage>
</organism>
<sequence length="119" mass="13165">MQTLSQDLPQFDNRQLPVPSRLCVPSRTSEGALVIKRTTQWVNKATVICTGSGGLLLGRLEWGRERGDREDLATSAQNIQRLIFYTLEECPHSRKPNLPLILPSVALPACAALHCDKSV</sequence>
<proteinExistence type="predicted"/>
<evidence type="ECO:0000313" key="1">
    <source>
        <dbReference type="EMBL" id="CAL1592040.1"/>
    </source>
</evidence>
<evidence type="ECO:0000313" key="2">
    <source>
        <dbReference type="Proteomes" id="UP001497482"/>
    </source>
</evidence>
<keyword evidence="2" id="KW-1185">Reference proteome</keyword>
<reference evidence="1 2" key="1">
    <citation type="submission" date="2024-04" db="EMBL/GenBank/DDBJ databases">
        <authorList>
            <person name="Waldvogel A.-M."/>
            <person name="Schoenle A."/>
        </authorList>
    </citation>
    <scope>NUCLEOTIDE SEQUENCE [LARGE SCALE GENOMIC DNA]</scope>
</reference>
<dbReference type="EMBL" id="OZ035824">
    <property type="protein sequence ID" value="CAL1592040.1"/>
    <property type="molecule type" value="Genomic_DNA"/>
</dbReference>
<gene>
    <name evidence="1" type="ORF">KC01_LOCUS21354</name>
</gene>
<dbReference type="Proteomes" id="UP001497482">
    <property type="component" value="Chromosome 2"/>
</dbReference>